<gene>
    <name evidence="1" type="ORF">FJSC11DRAFT_2946</name>
</gene>
<keyword evidence="2" id="KW-1185">Reference proteome</keyword>
<evidence type="ECO:0000313" key="2">
    <source>
        <dbReference type="Proteomes" id="UP000004344"/>
    </source>
</evidence>
<accession>G6FVP9</accession>
<dbReference type="EMBL" id="AGIZ01000008">
    <property type="protein sequence ID" value="EHC12304.1"/>
    <property type="molecule type" value="Genomic_DNA"/>
</dbReference>
<name>G6FVP9_9CYAN</name>
<dbReference type="AlphaFoldDB" id="G6FVP9"/>
<reference evidence="1 2" key="1">
    <citation type="submission" date="2011-09" db="EMBL/GenBank/DDBJ databases">
        <title>The draft genome of Fischerella sp. JSC-11.</title>
        <authorList>
            <consortium name="US DOE Joint Genome Institute (JGI-PGF)"/>
            <person name="Lucas S."/>
            <person name="Han J."/>
            <person name="Lapidus A."/>
            <person name="Cheng J.-F."/>
            <person name="Goodwin L."/>
            <person name="Pitluck S."/>
            <person name="Peters L."/>
            <person name="Land M.L."/>
            <person name="Hauser L."/>
            <person name="Sarkisova S."/>
            <person name="Bryant D.A."/>
            <person name="Brown I."/>
            <person name="Woyke T.J."/>
        </authorList>
    </citation>
    <scope>NUCLEOTIDE SEQUENCE [LARGE SCALE GENOMIC DNA]</scope>
    <source>
        <strain evidence="1 2">JSC-11</strain>
    </source>
</reference>
<proteinExistence type="predicted"/>
<comment type="caution">
    <text evidence="1">The sequence shown here is derived from an EMBL/GenBank/DDBJ whole genome shotgun (WGS) entry which is preliminary data.</text>
</comment>
<organism evidence="1 2">
    <name type="scientific">Fischerella thermalis JSC-11</name>
    <dbReference type="NCBI Taxonomy" id="741277"/>
    <lineage>
        <taxon>Bacteria</taxon>
        <taxon>Bacillati</taxon>
        <taxon>Cyanobacteriota</taxon>
        <taxon>Cyanophyceae</taxon>
        <taxon>Nostocales</taxon>
        <taxon>Hapalosiphonaceae</taxon>
        <taxon>Fischerella</taxon>
    </lineage>
</organism>
<sequence>MIVGSWLLIVVWKNPTLQQAYECVYVTGTAFGSGLDSPTPNNNQPTNNYLISFVTSFHPSAWSITLSESS</sequence>
<dbReference type="Proteomes" id="UP000004344">
    <property type="component" value="Unassembled WGS sequence"/>
</dbReference>
<evidence type="ECO:0000313" key="1">
    <source>
        <dbReference type="EMBL" id="EHC12304.1"/>
    </source>
</evidence>
<protein>
    <submittedName>
        <fullName evidence="1">Uncharacterized protein</fullName>
    </submittedName>
</protein>